<dbReference type="OrthoDB" id="2246451at2759"/>
<sequence length="608" mass="70908">MKTIEIVCHIEDSKPKSPCLVPCVTTEDRLENAGMEWISIQELISSWKQRALHETFYYGECTTDILKNIDIIVEFLSVFHEQQLVGCKTAQECVTKFPKGGQLLTDLAKNRILVLHSETCRLVVKCILEYSKCVTGFTDSLTDSNYQSKNWCLNKINSLFFRHNPSYNRDNASEYIARSCGAGNYELQKIIVTESITIIREFLETIITKSIALPSQYFIKISEQFLPLLDDSSMWEMADLIIRSATNSSLNITSYTDNCEVLSYEFVEKLVFTESIFDKLSIEAKSGLWATCPFAVEHEVMKLFGHLLFSREKEYMTPREIKEVVRNELLFRRMVVHPRICHLCFNILTKLVIESPDWRILRLIGYIIQPIFENDLRNGYSSFEEYLPQPFMELVSNLTNYISGAHEFSMINSCIKQFLLSQSLSDVRMCRKQVWILLMSFPKWHYWIIEVIFDELLFPEISELEEPIHYLAWLMCPRDDNTIITLTNTIVDIIISVRECLSASQNRNERILLCLERYQPIFTNQMILVDIVLGLWPITNSLDLMKKLVNFCIKKYNEQLNMSRQNDGVNLTILTLILDYFYETQVTENNPEMKDFLNSLQEIYKSSL</sequence>
<reference evidence="1 2" key="1">
    <citation type="journal article" date="2019" name="Environ. Microbiol.">
        <title>At the nexus of three kingdoms: the genome of the mycorrhizal fungus Gigaspora margarita provides insights into plant, endobacterial and fungal interactions.</title>
        <authorList>
            <person name="Venice F."/>
            <person name="Ghignone S."/>
            <person name="Salvioli di Fossalunga A."/>
            <person name="Amselem J."/>
            <person name="Novero M."/>
            <person name="Xianan X."/>
            <person name="Sedzielewska Toro K."/>
            <person name="Morin E."/>
            <person name="Lipzen A."/>
            <person name="Grigoriev I.V."/>
            <person name="Henrissat B."/>
            <person name="Martin F.M."/>
            <person name="Bonfante P."/>
        </authorList>
    </citation>
    <scope>NUCLEOTIDE SEQUENCE [LARGE SCALE GENOMIC DNA]</scope>
    <source>
        <strain evidence="1 2">BEG34</strain>
    </source>
</reference>
<dbReference type="Proteomes" id="UP000439903">
    <property type="component" value="Unassembled WGS sequence"/>
</dbReference>
<proteinExistence type="predicted"/>
<evidence type="ECO:0000313" key="1">
    <source>
        <dbReference type="EMBL" id="KAF0448597.1"/>
    </source>
</evidence>
<gene>
    <name evidence="1" type="ORF">F8M41_002634</name>
</gene>
<protein>
    <submittedName>
        <fullName evidence="1">Uncharacterized protein</fullName>
    </submittedName>
</protein>
<comment type="caution">
    <text evidence="1">The sequence shown here is derived from an EMBL/GenBank/DDBJ whole genome shotgun (WGS) entry which is preliminary data.</text>
</comment>
<name>A0A8H3XEJ8_GIGMA</name>
<dbReference type="EMBL" id="WTPW01001226">
    <property type="protein sequence ID" value="KAF0448597.1"/>
    <property type="molecule type" value="Genomic_DNA"/>
</dbReference>
<organism evidence="1 2">
    <name type="scientific">Gigaspora margarita</name>
    <dbReference type="NCBI Taxonomy" id="4874"/>
    <lineage>
        <taxon>Eukaryota</taxon>
        <taxon>Fungi</taxon>
        <taxon>Fungi incertae sedis</taxon>
        <taxon>Mucoromycota</taxon>
        <taxon>Glomeromycotina</taxon>
        <taxon>Glomeromycetes</taxon>
        <taxon>Diversisporales</taxon>
        <taxon>Gigasporaceae</taxon>
        <taxon>Gigaspora</taxon>
    </lineage>
</organism>
<dbReference type="AlphaFoldDB" id="A0A8H3XEJ8"/>
<accession>A0A8H3XEJ8</accession>
<evidence type="ECO:0000313" key="2">
    <source>
        <dbReference type="Proteomes" id="UP000439903"/>
    </source>
</evidence>
<keyword evidence="2" id="KW-1185">Reference proteome</keyword>